<dbReference type="EMBL" id="WAGX01000007">
    <property type="protein sequence ID" value="KAB1436070.1"/>
    <property type="molecule type" value="Genomic_DNA"/>
</dbReference>
<feature type="active site" description="Proton acceptor" evidence="2">
    <location>
        <position position="200"/>
    </location>
</feature>
<organism evidence="4 5">
    <name type="scientific">Candidatus Galacturonatibacter soehngenii</name>
    <dbReference type="NCBI Taxonomy" id="2307010"/>
    <lineage>
        <taxon>Bacteria</taxon>
        <taxon>Bacillati</taxon>
        <taxon>Bacillota</taxon>
        <taxon>Clostridia</taxon>
        <taxon>Lachnospirales</taxon>
        <taxon>Lachnospiraceae</taxon>
        <taxon>Candidatus Galacturonatibacter</taxon>
    </lineage>
</organism>
<dbReference type="Pfam" id="PF01734">
    <property type="entry name" value="Patatin"/>
    <property type="match status" value="1"/>
</dbReference>
<dbReference type="GO" id="GO:0016042">
    <property type="term" value="P:lipid catabolic process"/>
    <property type="evidence" value="ECO:0007669"/>
    <property type="project" value="UniProtKB-UniRule"/>
</dbReference>
<comment type="caution">
    <text evidence="4">The sequence shown here is derived from an EMBL/GenBank/DDBJ whole genome shotgun (WGS) entry which is preliminary data.</text>
</comment>
<dbReference type="Proteomes" id="UP000461768">
    <property type="component" value="Unassembled WGS sequence"/>
</dbReference>
<feature type="active site" description="Nucleophile" evidence="2">
    <location>
        <position position="45"/>
    </location>
</feature>
<evidence type="ECO:0000256" key="2">
    <source>
        <dbReference type="PROSITE-ProRule" id="PRU01161"/>
    </source>
</evidence>
<proteinExistence type="predicted"/>
<gene>
    <name evidence="4" type="ORF">F7O84_17025</name>
</gene>
<keyword evidence="1 2" id="KW-0443">Lipid metabolism</keyword>
<accession>A0A7V7QIP4</accession>
<protein>
    <submittedName>
        <fullName evidence="4">Patatin-like phospholipase family protein</fullName>
    </submittedName>
</protein>
<keyword evidence="5" id="KW-1185">Reference proteome</keyword>
<dbReference type="OrthoDB" id="9770965at2"/>
<dbReference type="RefSeq" id="WP_151148007.1">
    <property type="nucleotide sequence ID" value="NZ_WAGX01000007.1"/>
</dbReference>
<dbReference type="Gene3D" id="3.40.1090.10">
    <property type="entry name" value="Cytosolic phospholipase A2 catalytic domain"/>
    <property type="match status" value="2"/>
</dbReference>
<evidence type="ECO:0000313" key="5">
    <source>
        <dbReference type="Proteomes" id="UP000461768"/>
    </source>
</evidence>
<dbReference type="SUPFAM" id="SSF52151">
    <property type="entry name" value="FabD/lysophospholipase-like"/>
    <property type="match status" value="1"/>
</dbReference>
<reference evidence="4 5" key="2">
    <citation type="submission" date="2020-02" db="EMBL/GenBank/DDBJ databases">
        <title>Candidatus Galacturonibacter soehngenii shows hetero-acetogenic catabolism of galacturonic acid but lacks a canonical carbon monoxide dehydrogenase/acetyl-CoA synthase complex.</title>
        <authorList>
            <person name="Diender M."/>
            <person name="Stouten G.R."/>
            <person name="Petersen J.F."/>
            <person name="Nielsen P.H."/>
            <person name="Dueholm M.S."/>
            <person name="Pronk J.T."/>
            <person name="Van Loosdrecht M.C.M."/>
        </authorList>
    </citation>
    <scope>NUCLEOTIDE SEQUENCE [LARGE SCALE GENOMIC DNA]</scope>
    <source>
        <strain evidence="4">GalUA</strain>
    </source>
</reference>
<evidence type="ECO:0000313" key="4">
    <source>
        <dbReference type="EMBL" id="KAB1436070.1"/>
    </source>
</evidence>
<dbReference type="AlphaFoldDB" id="A0A7V7QIP4"/>
<keyword evidence="2" id="KW-0442">Lipid degradation</keyword>
<evidence type="ECO:0000256" key="1">
    <source>
        <dbReference type="ARBA" id="ARBA00023098"/>
    </source>
</evidence>
<reference evidence="4 5" key="1">
    <citation type="submission" date="2019-09" db="EMBL/GenBank/DDBJ databases">
        <authorList>
            <person name="Valk L.C."/>
        </authorList>
    </citation>
    <scope>NUCLEOTIDE SEQUENCE [LARGE SCALE GENOMIC DNA]</scope>
    <source>
        <strain evidence="4">GalUA</strain>
    </source>
</reference>
<feature type="short sequence motif" description="GXSXG" evidence="2">
    <location>
        <begin position="43"/>
        <end position="47"/>
    </location>
</feature>
<dbReference type="CDD" id="cd07207">
    <property type="entry name" value="Pat_ExoU_VipD_like"/>
    <property type="match status" value="1"/>
</dbReference>
<dbReference type="InterPro" id="IPR002641">
    <property type="entry name" value="PNPLA_dom"/>
</dbReference>
<evidence type="ECO:0000259" key="3">
    <source>
        <dbReference type="PROSITE" id="PS51635"/>
    </source>
</evidence>
<feature type="domain" description="PNPLA" evidence="3">
    <location>
        <begin position="12"/>
        <end position="213"/>
    </location>
</feature>
<dbReference type="InterPro" id="IPR052580">
    <property type="entry name" value="Lipid_Hydrolase"/>
</dbReference>
<sequence length="335" mass="37961">MGVIILNKRINAVFEGGGMRGIGHVGAACIFEKKGYEFVNLAGSSAGAIVASLLAAGYTCEEIRKEMDHVNYMKFKQESLLDRIGTIGKVISILYHYGIYSADYFEEWLNDLLKKKGKVTFKDIKTEINPCGDVPYRLQITASDLTEQKLLILPNDLKDFCIDPDTFPIAKAVRMSMSIPIFYEPYRLMDCNGKEHYIVDGGLLSNYPIWIFDKVKAYPPCHTIGFKFIDEAQETKREVKDMKMNIIEYIWSLASTGLNAKDKQYISASKGDYQRTVTIPTIIQLDGKEKNIGATDFGISDKESDALFYNGSKAARHFLDVWNYDQWKKTYQSSD</sequence>
<dbReference type="InterPro" id="IPR016035">
    <property type="entry name" value="Acyl_Trfase/lysoPLipase"/>
</dbReference>
<name>A0A7V7QIP4_9FIRM</name>
<dbReference type="PANTHER" id="PTHR46394">
    <property type="entry name" value="ANNEXIN"/>
    <property type="match status" value="1"/>
</dbReference>
<dbReference type="GO" id="GO:0016787">
    <property type="term" value="F:hydrolase activity"/>
    <property type="evidence" value="ECO:0007669"/>
    <property type="project" value="UniProtKB-UniRule"/>
</dbReference>
<feature type="short sequence motif" description="GXGXXG" evidence="2">
    <location>
        <begin position="16"/>
        <end position="21"/>
    </location>
</feature>
<dbReference type="PANTHER" id="PTHR46394:SF1">
    <property type="entry name" value="PNPLA DOMAIN-CONTAINING PROTEIN"/>
    <property type="match status" value="1"/>
</dbReference>
<keyword evidence="2" id="KW-0378">Hydrolase</keyword>
<dbReference type="PROSITE" id="PS51635">
    <property type="entry name" value="PNPLA"/>
    <property type="match status" value="1"/>
</dbReference>
<feature type="short sequence motif" description="DGA/G" evidence="2">
    <location>
        <begin position="200"/>
        <end position="202"/>
    </location>
</feature>